<keyword evidence="11" id="KW-1133">Transmembrane helix</keyword>
<evidence type="ECO:0000256" key="14">
    <source>
        <dbReference type="ARBA" id="ARBA00039401"/>
    </source>
</evidence>
<dbReference type="SUPFAM" id="SSF47384">
    <property type="entry name" value="Homodimeric domain of signal transducing histidine kinase"/>
    <property type="match status" value="1"/>
</dbReference>
<feature type="domain" description="CHASE" evidence="19">
    <location>
        <begin position="158"/>
        <end position="292"/>
    </location>
</feature>
<dbReference type="InterPro" id="IPR050351">
    <property type="entry name" value="BphY/WalK/GraS-like"/>
</dbReference>
<keyword evidence="10" id="KW-0067">ATP-binding</keyword>
<dbReference type="SMART" id="SM00388">
    <property type="entry name" value="HisKA"/>
    <property type="match status" value="1"/>
</dbReference>
<evidence type="ECO:0000256" key="6">
    <source>
        <dbReference type="ARBA" id="ARBA00022679"/>
    </source>
</evidence>
<evidence type="ECO:0000259" key="16">
    <source>
        <dbReference type="PROSITE" id="PS50109"/>
    </source>
</evidence>
<feature type="domain" description="Histidine kinase" evidence="16">
    <location>
        <begin position="650"/>
        <end position="873"/>
    </location>
</feature>
<keyword evidence="13" id="KW-0472">Membrane</keyword>
<dbReference type="Gene3D" id="1.10.287.130">
    <property type="match status" value="1"/>
</dbReference>
<dbReference type="InterPro" id="IPR005467">
    <property type="entry name" value="His_kinase_dom"/>
</dbReference>
<evidence type="ECO:0000256" key="10">
    <source>
        <dbReference type="ARBA" id="ARBA00022840"/>
    </source>
</evidence>
<dbReference type="Proteomes" id="UP000320239">
    <property type="component" value="Unassembled WGS sequence"/>
</dbReference>
<dbReference type="CDD" id="cd00075">
    <property type="entry name" value="HATPase"/>
    <property type="match status" value="1"/>
</dbReference>
<dbReference type="GO" id="GO:0030295">
    <property type="term" value="F:protein kinase activator activity"/>
    <property type="evidence" value="ECO:0007669"/>
    <property type="project" value="TreeGrafter"/>
</dbReference>
<dbReference type="CDD" id="cd00082">
    <property type="entry name" value="HisKA"/>
    <property type="match status" value="1"/>
</dbReference>
<dbReference type="RefSeq" id="WP_122979876.1">
    <property type="nucleotide sequence ID" value="NZ_BOMX01000172.1"/>
</dbReference>
<evidence type="ECO:0000256" key="8">
    <source>
        <dbReference type="ARBA" id="ARBA00022741"/>
    </source>
</evidence>
<evidence type="ECO:0000256" key="15">
    <source>
        <dbReference type="SAM" id="MobiDB-lite"/>
    </source>
</evidence>
<dbReference type="Gene3D" id="3.30.450.350">
    <property type="entry name" value="CHASE domain"/>
    <property type="match status" value="1"/>
</dbReference>
<dbReference type="GO" id="GO:0000156">
    <property type="term" value="F:phosphorelay response regulator activity"/>
    <property type="evidence" value="ECO:0007669"/>
    <property type="project" value="TreeGrafter"/>
</dbReference>
<evidence type="ECO:0000259" key="17">
    <source>
        <dbReference type="PROSITE" id="PS50112"/>
    </source>
</evidence>
<feature type="domain" description="PAS" evidence="17">
    <location>
        <begin position="357"/>
        <end position="397"/>
    </location>
</feature>
<proteinExistence type="predicted"/>
<dbReference type="InterPro" id="IPR036890">
    <property type="entry name" value="HATPase_C_sf"/>
</dbReference>
<evidence type="ECO:0000259" key="18">
    <source>
        <dbReference type="PROSITE" id="PS50113"/>
    </source>
</evidence>
<feature type="region of interest" description="Disordered" evidence="15">
    <location>
        <begin position="856"/>
        <end position="901"/>
    </location>
</feature>
<keyword evidence="8" id="KW-0547">Nucleotide-binding</keyword>
<evidence type="ECO:0000256" key="7">
    <source>
        <dbReference type="ARBA" id="ARBA00022692"/>
    </source>
</evidence>
<dbReference type="InterPro" id="IPR013656">
    <property type="entry name" value="PAS_4"/>
</dbReference>
<dbReference type="EC" id="2.7.13.3" evidence="4"/>
<dbReference type="PRINTS" id="PR00344">
    <property type="entry name" value="BCTRLSENSOR"/>
</dbReference>
<keyword evidence="21" id="KW-1185">Reference proteome</keyword>
<dbReference type="SMART" id="SM00086">
    <property type="entry name" value="PAC"/>
    <property type="match status" value="2"/>
</dbReference>
<comment type="catalytic activity">
    <reaction evidence="1">
        <text>ATP + protein L-histidine = ADP + protein N-phospho-L-histidine.</text>
        <dbReference type="EC" id="2.7.13.3"/>
    </reaction>
</comment>
<dbReference type="InterPro" id="IPR036097">
    <property type="entry name" value="HisK_dim/P_sf"/>
</dbReference>
<dbReference type="PROSITE" id="PS50113">
    <property type="entry name" value="PAC"/>
    <property type="match status" value="1"/>
</dbReference>
<organism evidence="20 21">
    <name type="scientific">Actinoplanes teichomyceticus</name>
    <dbReference type="NCBI Taxonomy" id="1867"/>
    <lineage>
        <taxon>Bacteria</taxon>
        <taxon>Bacillati</taxon>
        <taxon>Actinomycetota</taxon>
        <taxon>Actinomycetes</taxon>
        <taxon>Micromonosporales</taxon>
        <taxon>Micromonosporaceae</taxon>
        <taxon>Actinoplanes</taxon>
    </lineage>
</organism>
<evidence type="ECO:0000256" key="13">
    <source>
        <dbReference type="ARBA" id="ARBA00023136"/>
    </source>
</evidence>
<evidence type="ECO:0000259" key="19">
    <source>
        <dbReference type="PROSITE" id="PS50839"/>
    </source>
</evidence>
<dbReference type="AlphaFoldDB" id="A0A561WBJ2"/>
<accession>A0A561WBJ2</accession>
<dbReference type="PROSITE" id="PS50112">
    <property type="entry name" value="PAS"/>
    <property type="match status" value="1"/>
</dbReference>
<dbReference type="InterPro" id="IPR003661">
    <property type="entry name" value="HisK_dim/P_dom"/>
</dbReference>
<name>A0A561WBJ2_ACTTI</name>
<dbReference type="SMART" id="SM00387">
    <property type="entry name" value="HATPase_c"/>
    <property type="match status" value="1"/>
</dbReference>
<comment type="subcellular location">
    <subcellularLocation>
        <location evidence="3">Cell membrane</location>
    </subcellularLocation>
    <subcellularLocation>
        <location evidence="2">Membrane</location>
        <topology evidence="2">Multi-pass membrane protein</topology>
    </subcellularLocation>
</comment>
<evidence type="ECO:0000256" key="4">
    <source>
        <dbReference type="ARBA" id="ARBA00012438"/>
    </source>
</evidence>
<dbReference type="GO" id="GO:0007234">
    <property type="term" value="P:osmosensory signaling via phosphorelay pathway"/>
    <property type="evidence" value="ECO:0007669"/>
    <property type="project" value="TreeGrafter"/>
</dbReference>
<dbReference type="InterPro" id="IPR035965">
    <property type="entry name" value="PAS-like_dom_sf"/>
</dbReference>
<dbReference type="InterPro" id="IPR042240">
    <property type="entry name" value="CHASE_sf"/>
</dbReference>
<dbReference type="GO" id="GO:0005524">
    <property type="term" value="F:ATP binding"/>
    <property type="evidence" value="ECO:0007669"/>
    <property type="project" value="UniProtKB-KW"/>
</dbReference>
<evidence type="ECO:0000256" key="9">
    <source>
        <dbReference type="ARBA" id="ARBA00022777"/>
    </source>
</evidence>
<dbReference type="FunFam" id="3.30.565.10:FF:000006">
    <property type="entry name" value="Sensor histidine kinase WalK"/>
    <property type="match status" value="1"/>
</dbReference>
<dbReference type="Pfam" id="PF00512">
    <property type="entry name" value="HisKA"/>
    <property type="match status" value="1"/>
</dbReference>
<keyword evidence="12" id="KW-0902">Two-component regulatory system</keyword>
<dbReference type="InterPro" id="IPR003594">
    <property type="entry name" value="HATPase_dom"/>
</dbReference>
<evidence type="ECO:0000313" key="21">
    <source>
        <dbReference type="Proteomes" id="UP000320239"/>
    </source>
</evidence>
<dbReference type="InterPro" id="IPR001610">
    <property type="entry name" value="PAC"/>
</dbReference>
<dbReference type="SUPFAM" id="SSF55874">
    <property type="entry name" value="ATPase domain of HSP90 chaperone/DNA topoisomerase II/histidine kinase"/>
    <property type="match status" value="1"/>
</dbReference>
<keyword evidence="6" id="KW-0808">Transferase</keyword>
<protein>
    <recommendedName>
        <fullName evidence="14">Sensor-like histidine kinase SenX3</fullName>
        <ecNumber evidence="4">2.7.13.3</ecNumber>
    </recommendedName>
</protein>
<keyword evidence="5" id="KW-0597">Phosphoprotein</keyword>
<evidence type="ECO:0000313" key="20">
    <source>
        <dbReference type="EMBL" id="TWG21224.1"/>
    </source>
</evidence>
<gene>
    <name evidence="20" type="ORF">FHX34_103762</name>
</gene>
<dbReference type="Gene3D" id="3.30.565.10">
    <property type="entry name" value="Histidine kinase-like ATPase, C-terminal domain"/>
    <property type="match status" value="1"/>
</dbReference>
<evidence type="ECO:0000256" key="5">
    <source>
        <dbReference type="ARBA" id="ARBA00022553"/>
    </source>
</evidence>
<evidence type="ECO:0000256" key="12">
    <source>
        <dbReference type="ARBA" id="ARBA00023012"/>
    </source>
</evidence>
<evidence type="ECO:0000256" key="11">
    <source>
        <dbReference type="ARBA" id="ARBA00022989"/>
    </source>
</evidence>
<dbReference type="PANTHER" id="PTHR42878">
    <property type="entry name" value="TWO-COMPONENT HISTIDINE KINASE"/>
    <property type="match status" value="1"/>
</dbReference>
<dbReference type="InterPro" id="IPR000700">
    <property type="entry name" value="PAS-assoc_C"/>
</dbReference>
<keyword evidence="9" id="KW-0418">Kinase</keyword>
<reference evidence="20 21" key="1">
    <citation type="submission" date="2019-06" db="EMBL/GenBank/DDBJ databases">
        <title>Sequencing the genomes of 1000 actinobacteria strains.</title>
        <authorList>
            <person name="Klenk H.-P."/>
        </authorList>
    </citation>
    <scope>NUCLEOTIDE SEQUENCE [LARGE SCALE GENOMIC DNA]</scope>
    <source>
        <strain evidence="20 21">DSM 43866</strain>
    </source>
</reference>
<dbReference type="NCBIfam" id="TIGR00229">
    <property type="entry name" value="sensory_box"/>
    <property type="match status" value="1"/>
</dbReference>
<sequence>MAERGSGARTVIGLTTAVALTGIALSAGAATALTRQQDRAAEQQLDRQARQAREAVAAECGRYVDALRTTAAAAGAFNELTADKFTGITAPLALTGLAGVTSVAFIVPTPASGIPAVQASWRARGATGLVLRPVGTAAEHLFSVFTTALDGSPAPRAGIDLSQARAPTAALNEARRSGQPTASDAYQLLADAHLPANRRQMSFVLAAPVYGRAASPGGRTFRGWVLMGLRGQSFAAATLQRASQQLMDIHLLAFNSNQEQVSVATLTAPVEGERDLRRDLSVPVAERRWQLHITARAERLPGADSHLPATVGVGGTALSLLMAALVAVLATGRRRAQAQIVAATAGLAAAETTARKQADLLDAVLNSISDGVSVVDERGEFILYNPAAKAILGLDSDRGGVANWQKRYGMFRPDGTSPFPVAEMPLVRALAGESITAVEMVIRNAGQPDGVTISVSARPLDSGGAIGAVAVFHDITHHKAAQAQLAANAEALRQELAWRQATEMELRQTRDDLASQQAYLTQVLDALEPTVITCDTDGVIVHANHAARLAGATTDRPTTVAERAAALDFRHPDGAPVTLAELPLLRSLRGEQVDRMEVVAHGPDGSAHVTLIHSRPLRHADGHITGAVASIYDITELRERENELRAFAGVVAHDLKSPLSAIAGYAELLDDELGDEPGPAHLRPMLGRIRASVERMRTLIEDLLAYATARDAALDPQPVDLNAVVAAVLTERTAHLRSTSGDTGAPFPDIYTGPLPVVQADPGMVRQLFDNLIGNALKYTAPGQPARIDISATRRDDRLWTVQIADRGIGIPAEDQPHIFTSFHRAAAHKGYQGTGLGLAICERIVTRHGGTITASDNPGGGTRIRFTLPGEHPAPEATPPAAPEHPQSHPTRPAGRLRGE</sequence>
<dbReference type="CDD" id="cd00130">
    <property type="entry name" value="PAS"/>
    <property type="match status" value="2"/>
</dbReference>
<comment type="caution">
    <text evidence="20">The sequence shown here is derived from an EMBL/GenBank/DDBJ whole genome shotgun (WGS) entry which is preliminary data.</text>
</comment>
<dbReference type="Pfam" id="PF02518">
    <property type="entry name" value="HATPase_c"/>
    <property type="match status" value="1"/>
</dbReference>
<evidence type="ECO:0000256" key="1">
    <source>
        <dbReference type="ARBA" id="ARBA00000085"/>
    </source>
</evidence>
<dbReference type="Gene3D" id="3.30.450.20">
    <property type="entry name" value="PAS domain"/>
    <property type="match status" value="2"/>
</dbReference>
<dbReference type="GO" id="GO:0000155">
    <property type="term" value="F:phosphorelay sensor kinase activity"/>
    <property type="evidence" value="ECO:0007669"/>
    <property type="project" value="InterPro"/>
</dbReference>
<evidence type="ECO:0000256" key="3">
    <source>
        <dbReference type="ARBA" id="ARBA00004236"/>
    </source>
</evidence>
<dbReference type="PROSITE" id="PS50109">
    <property type="entry name" value="HIS_KIN"/>
    <property type="match status" value="1"/>
</dbReference>
<dbReference type="Pfam" id="PF08448">
    <property type="entry name" value="PAS_4"/>
    <property type="match status" value="2"/>
</dbReference>
<dbReference type="GO" id="GO:0005886">
    <property type="term" value="C:plasma membrane"/>
    <property type="evidence" value="ECO:0007669"/>
    <property type="project" value="UniProtKB-SubCell"/>
</dbReference>
<dbReference type="PANTHER" id="PTHR42878:SF7">
    <property type="entry name" value="SENSOR HISTIDINE KINASE GLRK"/>
    <property type="match status" value="1"/>
</dbReference>
<dbReference type="InterPro" id="IPR000014">
    <property type="entry name" value="PAS"/>
</dbReference>
<dbReference type="InterPro" id="IPR004358">
    <property type="entry name" value="Sig_transdc_His_kin-like_C"/>
</dbReference>
<dbReference type="EMBL" id="VIWY01000003">
    <property type="protein sequence ID" value="TWG21224.1"/>
    <property type="molecule type" value="Genomic_DNA"/>
</dbReference>
<dbReference type="SUPFAM" id="SSF55785">
    <property type="entry name" value="PYP-like sensor domain (PAS domain)"/>
    <property type="match status" value="2"/>
</dbReference>
<feature type="domain" description="PAC" evidence="18">
    <location>
        <begin position="594"/>
        <end position="646"/>
    </location>
</feature>
<dbReference type="Pfam" id="PF03924">
    <property type="entry name" value="CHASE"/>
    <property type="match status" value="1"/>
</dbReference>
<dbReference type="SMART" id="SM01079">
    <property type="entry name" value="CHASE"/>
    <property type="match status" value="1"/>
</dbReference>
<keyword evidence="7" id="KW-0812">Transmembrane</keyword>
<dbReference type="PROSITE" id="PS50839">
    <property type="entry name" value="CHASE"/>
    <property type="match status" value="1"/>
</dbReference>
<evidence type="ECO:0000256" key="2">
    <source>
        <dbReference type="ARBA" id="ARBA00004141"/>
    </source>
</evidence>
<dbReference type="InterPro" id="IPR006189">
    <property type="entry name" value="CHASE_dom"/>
</dbReference>